<dbReference type="EMBL" id="JACEIK010011235">
    <property type="protein sequence ID" value="MCE3215546.1"/>
    <property type="molecule type" value="Genomic_DNA"/>
</dbReference>
<evidence type="ECO:0000259" key="1">
    <source>
        <dbReference type="PROSITE" id="PS50181"/>
    </source>
</evidence>
<dbReference type="InterPro" id="IPR050796">
    <property type="entry name" value="SCF_F-box_component"/>
</dbReference>
<dbReference type="PROSITE" id="PS50181">
    <property type="entry name" value="FBOX"/>
    <property type="match status" value="1"/>
</dbReference>
<protein>
    <recommendedName>
        <fullName evidence="1">F-box domain-containing protein</fullName>
    </recommendedName>
</protein>
<dbReference type="PANTHER" id="PTHR31672:SF13">
    <property type="entry name" value="F-BOX PROTEIN CPR30-LIKE"/>
    <property type="match status" value="1"/>
</dbReference>
<comment type="caution">
    <text evidence="2">The sequence shown here is derived from an EMBL/GenBank/DDBJ whole genome shotgun (WGS) entry which is preliminary data.</text>
</comment>
<sequence length="397" mass="45826">MMSRAKSRKAIEGSHIKEDTSVLPNDIIFSILVKVYATSLLRFKCVSKSWNAMISDNVNFTKDHRDQSKELGREKLLLQKNTGEFEFIHLNNPSKIITEEHQFPLKEFLGAHALCSYDGLVLLKKPKAYKKFVLWNPSSGQHHILECPYIKPYEYSPPYACGLCYDSIVDDYKVILIYNFVYVVYSTSKDSWTKKPTLPILQQRPPQRQFMDNSSTFVSSQGISTRNCVYWCLNQKIDHYIRKTSTIIYYSAESNELKEYPIEISTGEYENLFCLTTLKGHLCAYGGNIDFNGLNIWTITQDGWKWVMRIRNIPDLNCERFLSNYKLVSTTENGELIFHGPERHGYSIYYPKQQRFVRTTYISNPHKIRQVKYGCGTANGIGWLQYGNGGSCASCRG</sequence>
<gene>
    <name evidence="2" type="ORF">HAX54_002770</name>
</gene>
<dbReference type="Gene3D" id="1.20.1280.50">
    <property type="match status" value="1"/>
</dbReference>
<name>A0ABS8WUK0_DATST</name>
<dbReference type="Pfam" id="PF08268">
    <property type="entry name" value="FBA_3"/>
    <property type="match status" value="1"/>
</dbReference>
<dbReference type="Proteomes" id="UP000823775">
    <property type="component" value="Unassembled WGS sequence"/>
</dbReference>
<dbReference type="Pfam" id="PF12937">
    <property type="entry name" value="F-box-like"/>
    <property type="match status" value="1"/>
</dbReference>
<dbReference type="SUPFAM" id="SSF81383">
    <property type="entry name" value="F-box domain"/>
    <property type="match status" value="1"/>
</dbReference>
<accession>A0ABS8WUK0</accession>
<dbReference type="SMART" id="SM00256">
    <property type="entry name" value="FBOX"/>
    <property type="match status" value="1"/>
</dbReference>
<reference evidence="2 3" key="1">
    <citation type="journal article" date="2021" name="BMC Genomics">
        <title>Datura genome reveals duplications of psychoactive alkaloid biosynthetic genes and high mutation rate following tissue culture.</title>
        <authorList>
            <person name="Rajewski A."/>
            <person name="Carter-House D."/>
            <person name="Stajich J."/>
            <person name="Litt A."/>
        </authorList>
    </citation>
    <scope>NUCLEOTIDE SEQUENCE [LARGE SCALE GENOMIC DNA]</scope>
    <source>
        <strain evidence="2">AR-01</strain>
    </source>
</reference>
<dbReference type="InterPro" id="IPR001810">
    <property type="entry name" value="F-box_dom"/>
</dbReference>
<dbReference type="InterPro" id="IPR036047">
    <property type="entry name" value="F-box-like_dom_sf"/>
</dbReference>
<feature type="domain" description="F-box" evidence="1">
    <location>
        <begin position="17"/>
        <end position="63"/>
    </location>
</feature>
<keyword evidence="3" id="KW-1185">Reference proteome</keyword>
<dbReference type="InterPro" id="IPR017451">
    <property type="entry name" value="F-box-assoc_interact_dom"/>
</dbReference>
<evidence type="ECO:0000313" key="3">
    <source>
        <dbReference type="Proteomes" id="UP000823775"/>
    </source>
</evidence>
<dbReference type="CDD" id="cd22157">
    <property type="entry name" value="F-box_AtFBW1-like"/>
    <property type="match status" value="1"/>
</dbReference>
<proteinExistence type="predicted"/>
<dbReference type="NCBIfam" id="TIGR01640">
    <property type="entry name" value="F_box_assoc_1"/>
    <property type="match status" value="1"/>
</dbReference>
<evidence type="ECO:0000313" key="2">
    <source>
        <dbReference type="EMBL" id="MCE3215546.1"/>
    </source>
</evidence>
<dbReference type="PANTHER" id="PTHR31672">
    <property type="entry name" value="BNACNNG10540D PROTEIN"/>
    <property type="match status" value="1"/>
</dbReference>
<organism evidence="2 3">
    <name type="scientific">Datura stramonium</name>
    <name type="common">Jimsonweed</name>
    <name type="synonym">Common thornapple</name>
    <dbReference type="NCBI Taxonomy" id="4076"/>
    <lineage>
        <taxon>Eukaryota</taxon>
        <taxon>Viridiplantae</taxon>
        <taxon>Streptophyta</taxon>
        <taxon>Embryophyta</taxon>
        <taxon>Tracheophyta</taxon>
        <taxon>Spermatophyta</taxon>
        <taxon>Magnoliopsida</taxon>
        <taxon>eudicotyledons</taxon>
        <taxon>Gunneridae</taxon>
        <taxon>Pentapetalae</taxon>
        <taxon>asterids</taxon>
        <taxon>lamiids</taxon>
        <taxon>Solanales</taxon>
        <taxon>Solanaceae</taxon>
        <taxon>Solanoideae</taxon>
        <taxon>Datureae</taxon>
        <taxon>Datura</taxon>
    </lineage>
</organism>
<dbReference type="InterPro" id="IPR013187">
    <property type="entry name" value="F-box-assoc_dom_typ3"/>
</dbReference>